<accession>A0A5E8CLU0</accession>
<feature type="transmembrane region" description="Helical" evidence="1">
    <location>
        <begin position="106"/>
        <end position="124"/>
    </location>
</feature>
<keyword evidence="1" id="KW-0812">Transmembrane</keyword>
<keyword evidence="1" id="KW-1133">Transmembrane helix</keyword>
<feature type="transmembrane region" description="Helical" evidence="1">
    <location>
        <begin position="12"/>
        <end position="35"/>
    </location>
</feature>
<protein>
    <submittedName>
        <fullName evidence="2">Uncharacterized protein</fullName>
    </submittedName>
</protein>
<evidence type="ECO:0000256" key="1">
    <source>
        <dbReference type="SAM" id="Phobius"/>
    </source>
</evidence>
<proteinExistence type="predicted"/>
<dbReference type="EMBL" id="CABVLZ010000001">
    <property type="protein sequence ID" value="VVU94470.1"/>
    <property type="molecule type" value="Genomic_DNA"/>
</dbReference>
<name>A0A5E8CLU0_9ZZZZ</name>
<organism evidence="2">
    <name type="scientific">seawater metagenome</name>
    <dbReference type="NCBI Taxonomy" id="1561972"/>
    <lineage>
        <taxon>unclassified sequences</taxon>
        <taxon>metagenomes</taxon>
        <taxon>ecological metagenomes</taxon>
    </lineage>
</organism>
<feature type="transmembrane region" description="Helical" evidence="1">
    <location>
        <begin position="47"/>
        <end position="66"/>
    </location>
</feature>
<evidence type="ECO:0000313" key="2">
    <source>
        <dbReference type="EMBL" id="VVU94470.1"/>
    </source>
</evidence>
<keyword evidence="1" id="KW-0472">Membrane</keyword>
<gene>
    <name evidence="2" type="ORF">CPAV1605_192</name>
</gene>
<sequence length="173" mass="19698">MSEKLFILEDKIMKLPGLYAMWSVLYIANFVVLLSDDTQGKSRDFNVWSNAASVIYCSLASVNTIFGNKMPSTMLLMAGPVHQYLHWLLFAYYGGPDVLGSHAIGVMNWISVFVVGIFTIDMIIKTWLITLKPDFYNQYVRNHLNAVNNNENNDVEVQVNEEDNHESVVEQNI</sequence>
<reference evidence="2" key="1">
    <citation type="submission" date="2019-09" db="EMBL/GenBank/DDBJ databases">
        <authorList>
            <person name="Needham M D."/>
        </authorList>
    </citation>
    <scope>NUCLEOTIDE SEQUENCE</scope>
</reference>
<dbReference type="AlphaFoldDB" id="A0A5E8CLU0"/>